<dbReference type="InterPro" id="IPR029058">
    <property type="entry name" value="AB_hydrolase_fold"/>
</dbReference>
<keyword evidence="2" id="KW-0378">Hydrolase</keyword>
<dbReference type="Gene3D" id="3.40.50.1820">
    <property type="entry name" value="alpha/beta hydrolase"/>
    <property type="match status" value="1"/>
</dbReference>
<dbReference type="EMBL" id="CP106877">
    <property type="protein sequence ID" value="WAA12964.1"/>
    <property type="molecule type" value="Genomic_DNA"/>
</dbReference>
<dbReference type="PANTHER" id="PTHR43798:SF33">
    <property type="entry name" value="HYDROLASE, PUTATIVE (AFU_ORTHOLOGUE AFUA_2G14860)-RELATED"/>
    <property type="match status" value="1"/>
</dbReference>
<dbReference type="GO" id="GO:0016020">
    <property type="term" value="C:membrane"/>
    <property type="evidence" value="ECO:0007669"/>
    <property type="project" value="TreeGrafter"/>
</dbReference>
<organism evidence="2 3">
    <name type="scientific">Fervidibacillus halotolerans</name>
    <dbReference type="NCBI Taxonomy" id="2980027"/>
    <lineage>
        <taxon>Bacteria</taxon>
        <taxon>Bacillati</taxon>
        <taxon>Bacillota</taxon>
        <taxon>Bacilli</taxon>
        <taxon>Bacillales</taxon>
        <taxon>Bacillaceae</taxon>
        <taxon>Fervidibacillus</taxon>
    </lineage>
</organism>
<dbReference type="AlphaFoldDB" id="A0A9E8M0H6"/>
<evidence type="ECO:0000313" key="3">
    <source>
        <dbReference type="Proteomes" id="UP001164726"/>
    </source>
</evidence>
<dbReference type="InterPro" id="IPR000073">
    <property type="entry name" value="AB_hydrolase_1"/>
</dbReference>
<keyword evidence="3" id="KW-1185">Reference proteome</keyword>
<proteinExistence type="predicted"/>
<gene>
    <name evidence="2" type="ORF">OE105_02220</name>
</gene>
<accession>A0A9E8M0H6</accession>
<dbReference type="SUPFAM" id="SSF53474">
    <property type="entry name" value="alpha/beta-Hydrolases"/>
    <property type="match status" value="1"/>
</dbReference>
<dbReference type="GO" id="GO:0016787">
    <property type="term" value="F:hydrolase activity"/>
    <property type="evidence" value="ECO:0007669"/>
    <property type="project" value="UniProtKB-KW"/>
</dbReference>
<evidence type="ECO:0000259" key="1">
    <source>
        <dbReference type="Pfam" id="PF00561"/>
    </source>
</evidence>
<dbReference type="KEGG" id="fhl:OE105_02220"/>
<evidence type="ECO:0000313" key="2">
    <source>
        <dbReference type="EMBL" id="WAA12964.1"/>
    </source>
</evidence>
<dbReference type="Proteomes" id="UP001164726">
    <property type="component" value="Chromosome"/>
</dbReference>
<dbReference type="PRINTS" id="PR00111">
    <property type="entry name" value="ABHYDROLASE"/>
</dbReference>
<dbReference type="InterPro" id="IPR050266">
    <property type="entry name" value="AB_hydrolase_sf"/>
</dbReference>
<sequence>MDQLFKVELPNGETITYRKRDGGEKPLLLIHGNMTSSKHWDVLMEKADPSLHLIAIDLRGFGGSSYHRRIQSIKDFSDDVKLFVDQLGLKQFSLMGWSTGGAVAMQFVADYPGYVDRLILLASASTRGYPFFHTKEDGMPDFRKRLKTIEEIEADIGKTIPVQTAYDKKDRLFLKSMWNNVIYTKNQPDEKRYEQYIDDMLTQRNLADVYHALNIFNISNQSNGVTMGTNQAKDIDVPVLVLRGDRDLVVTKEMTEEIMEDLGENAKFVELVDCGHSPLIDDLNQLLRHVETFLQV</sequence>
<dbReference type="PANTHER" id="PTHR43798">
    <property type="entry name" value="MONOACYLGLYCEROL LIPASE"/>
    <property type="match status" value="1"/>
</dbReference>
<dbReference type="RefSeq" id="WP_275421097.1">
    <property type="nucleotide sequence ID" value="NZ_CP106877.1"/>
</dbReference>
<protein>
    <submittedName>
        <fullName evidence="2">Alpha/beta hydrolase</fullName>
    </submittedName>
</protein>
<reference evidence="2" key="1">
    <citation type="submission" date="2022-09" db="EMBL/GenBank/DDBJ databases">
        <title>Complete Genomes of Fervidibacillus albus and Fervidibacillus halotolerans isolated from tidal flat sediments.</title>
        <authorList>
            <person name="Kwon K.K."/>
            <person name="Yang S.-H."/>
            <person name="Park M.J."/>
            <person name="Oh H.-M."/>
        </authorList>
    </citation>
    <scope>NUCLEOTIDE SEQUENCE</scope>
    <source>
        <strain evidence="2">MEBiC13594</strain>
    </source>
</reference>
<feature type="domain" description="AB hydrolase-1" evidence="1">
    <location>
        <begin position="25"/>
        <end position="282"/>
    </location>
</feature>
<dbReference type="Pfam" id="PF00561">
    <property type="entry name" value="Abhydrolase_1"/>
    <property type="match status" value="1"/>
</dbReference>
<name>A0A9E8M0H6_9BACI</name>